<keyword evidence="3" id="KW-1133">Transmembrane helix</keyword>
<dbReference type="FunFam" id="1.20.1270.60:FF:000079">
    <property type="entry name" value="Transcription factor SipA3"/>
    <property type="match status" value="1"/>
</dbReference>
<evidence type="ECO:0000259" key="8">
    <source>
        <dbReference type="PROSITE" id="PS51778"/>
    </source>
</evidence>
<keyword evidence="4" id="KW-0472">Membrane</keyword>
<dbReference type="InterPro" id="IPR011993">
    <property type="entry name" value="PH-like_dom_sf"/>
</dbReference>
<dbReference type="GO" id="GO:0016020">
    <property type="term" value="C:membrane"/>
    <property type="evidence" value="ECO:0007669"/>
    <property type="project" value="UniProtKB-SubCell"/>
</dbReference>
<reference evidence="9" key="1">
    <citation type="journal article" date="2020" name="Stud. Mycol.">
        <title>101 Dothideomycetes genomes: a test case for predicting lifestyles and emergence of pathogens.</title>
        <authorList>
            <person name="Haridas S."/>
            <person name="Albert R."/>
            <person name="Binder M."/>
            <person name="Bloem J."/>
            <person name="Labutti K."/>
            <person name="Salamov A."/>
            <person name="Andreopoulos B."/>
            <person name="Baker S."/>
            <person name="Barry K."/>
            <person name="Bills G."/>
            <person name="Bluhm B."/>
            <person name="Cannon C."/>
            <person name="Castanera R."/>
            <person name="Culley D."/>
            <person name="Daum C."/>
            <person name="Ezra D."/>
            <person name="Gonzalez J."/>
            <person name="Henrissat B."/>
            <person name="Kuo A."/>
            <person name="Liang C."/>
            <person name="Lipzen A."/>
            <person name="Lutzoni F."/>
            <person name="Magnuson J."/>
            <person name="Mondo S."/>
            <person name="Nolan M."/>
            <person name="Ohm R."/>
            <person name="Pangilinan J."/>
            <person name="Park H.-J."/>
            <person name="Ramirez L."/>
            <person name="Alfaro M."/>
            <person name="Sun H."/>
            <person name="Tritt A."/>
            <person name="Yoshinaga Y."/>
            <person name="Zwiers L.-H."/>
            <person name="Turgeon B."/>
            <person name="Goodwin S."/>
            <person name="Spatafora J."/>
            <person name="Crous P."/>
            <person name="Grigoriev I."/>
        </authorList>
    </citation>
    <scope>NUCLEOTIDE SEQUENCE</scope>
    <source>
        <strain evidence="9">Tuck. ex Michener</strain>
    </source>
</reference>
<dbReference type="CDD" id="cd07609">
    <property type="entry name" value="BAR_SIP3_fungi"/>
    <property type="match status" value="1"/>
</dbReference>
<dbReference type="InterPro" id="IPR004148">
    <property type="entry name" value="BAR_dom"/>
</dbReference>
<dbReference type="Gene3D" id="2.30.29.30">
    <property type="entry name" value="Pleckstrin-homology domain (PH domain)/Phosphotyrosine-binding domain (PTB)"/>
    <property type="match status" value="1"/>
</dbReference>
<evidence type="ECO:0000313" key="9">
    <source>
        <dbReference type="EMBL" id="KAF2231323.1"/>
    </source>
</evidence>
<dbReference type="InterPro" id="IPR039463">
    <property type="entry name" value="Sip3/Lam1_BAR"/>
</dbReference>
<dbReference type="Pfam" id="PF16746">
    <property type="entry name" value="BAR_3"/>
    <property type="match status" value="1"/>
</dbReference>
<dbReference type="Gene3D" id="1.20.1270.60">
    <property type="entry name" value="Arfaptin homology (AH) domain/BAR domain"/>
    <property type="match status" value="1"/>
</dbReference>
<evidence type="ECO:0000256" key="3">
    <source>
        <dbReference type="ARBA" id="ARBA00022989"/>
    </source>
</evidence>
<dbReference type="Pfam" id="PF00169">
    <property type="entry name" value="PH"/>
    <property type="match status" value="1"/>
</dbReference>
<gene>
    <name evidence="9" type="ORF">EV356DRAFT_535596</name>
</gene>
<feature type="domain" description="PH" evidence="7">
    <location>
        <begin position="316"/>
        <end position="417"/>
    </location>
</feature>
<accession>A0A6A6H175</accession>
<evidence type="ECO:0000256" key="2">
    <source>
        <dbReference type="ARBA" id="ARBA00022692"/>
    </source>
</evidence>
<feature type="region of interest" description="Disordered" evidence="6">
    <location>
        <begin position="477"/>
        <end position="511"/>
    </location>
</feature>
<dbReference type="Pfam" id="PF16016">
    <property type="entry name" value="VASt"/>
    <property type="match status" value="1"/>
</dbReference>
<evidence type="ECO:0000313" key="10">
    <source>
        <dbReference type="Proteomes" id="UP000800092"/>
    </source>
</evidence>
<evidence type="ECO:0000256" key="6">
    <source>
        <dbReference type="SAM" id="MobiDB-lite"/>
    </source>
</evidence>
<protein>
    <recommendedName>
        <fullName evidence="11">Transcription factor SipA3</fullName>
    </recommendedName>
</protein>
<dbReference type="FunFam" id="2.30.29.30:FF:000349">
    <property type="entry name" value="Transcription factor SipA3"/>
    <property type="match status" value="1"/>
</dbReference>
<feature type="compositionally biased region" description="Pro residues" evidence="6">
    <location>
        <begin position="657"/>
        <end position="671"/>
    </location>
</feature>
<dbReference type="PROSITE" id="PS50003">
    <property type="entry name" value="PH_DOMAIN"/>
    <property type="match status" value="1"/>
</dbReference>
<dbReference type="Proteomes" id="UP000800092">
    <property type="component" value="Unassembled WGS sequence"/>
</dbReference>
<keyword evidence="2" id="KW-0812">Transmembrane</keyword>
<comment type="subcellular location">
    <subcellularLocation>
        <location evidence="1">Membrane</location>
    </subcellularLocation>
</comment>
<dbReference type="PANTHER" id="PTHR14248">
    <property type="entry name" value="CYCLIN Y, ISOFORM A"/>
    <property type="match status" value="1"/>
</dbReference>
<dbReference type="InterPro" id="IPR042067">
    <property type="entry name" value="Sip3_PH"/>
</dbReference>
<dbReference type="GO" id="GO:0005737">
    <property type="term" value="C:cytoplasm"/>
    <property type="evidence" value="ECO:0007669"/>
    <property type="project" value="InterPro"/>
</dbReference>
<organism evidence="9 10">
    <name type="scientific">Viridothelium virens</name>
    <name type="common">Speckled blister lichen</name>
    <name type="synonym">Trypethelium virens</name>
    <dbReference type="NCBI Taxonomy" id="1048519"/>
    <lineage>
        <taxon>Eukaryota</taxon>
        <taxon>Fungi</taxon>
        <taxon>Dikarya</taxon>
        <taxon>Ascomycota</taxon>
        <taxon>Pezizomycotina</taxon>
        <taxon>Dothideomycetes</taxon>
        <taxon>Dothideomycetes incertae sedis</taxon>
        <taxon>Trypetheliales</taxon>
        <taxon>Trypetheliaceae</taxon>
        <taxon>Viridothelium</taxon>
    </lineage>
</organism>
<feature type="compositionally biased region" description="Basic and acidic residues" evidence="6">
    <location>
        <begin position="643"/>
        <end position="653"/>
    </location>
</feature>
<evidence type="ECO:0000256" key="5">
    <source>
        <dbReference type="SAM" id="Coils"/>
    </source>
</evidence>
<dbReference type="PROSITE" id="PS51778">
    <property type="entry name" value="VAST"/>
    <property type="match status" value="1"/>
</dbReference>
<evidence type="ECO:0008006" key="11">
    <source>
        <dbReference type="Google" id="ProtNLM"/>
    </source>
</evidence>
<feature type="compositionally biased region" description="Basic and acidic residues" evidence="6">
    <location>
        <begin position="497"/>
        <end position="511"/>
    </location>
</feature>
<evidence type="ECO:0000259" key="7">
    <source>
        <dbReference type="PROSITE" id="PS50003"/>
    </source>
</evidence>
<keyword evidence="10" id="KW-1185">Reference proteome</keyword>
<evidence type="ECO:0000256" key="4">
    <source>
        <dbReference type="ARBA" id="ARBA00023136"/>
    </source>
</evidence>
<sequence length="1440" mass="159005">MVDEQPAQHPPASLTPVGKPLNLIPVILKEAAWDSPTFRATALFFSDQIDIIERWLDSYVRSASKLAHEAIALESAVNAFLSSSSPPSQISEAVLDHDYTLVALKKYGEGSKEFWNSTLRGIKKSEGAVIEPIRTFLNQDLRQLRETRRLLDQTQRTFDSLLARYMGRKKTEEASSLREDAFQLHEARKAYLRASMDFCVAAPQTRATLDKLLVKIFSDQWREMKGAGESIANGFGKQGTEMERVRGWSKEMENGERVFRRELQQARQQIEQNAESTVRPSRELEDYAASTVPFLGAASPALGSNTPATAKPRQEKSEKQSWLMLKTVTGKPTRTVWVRRWFFVKNGIFGWLVQGLRSGGVEESEKTGVLLCSVRPAFHEERRFCFEVKTKDTTVILQAETQTELTDWIQAFEVAKRKALEDPASTDKPTSDSGVDPAFAISPPVAPEFAVKTSEGHVVQGSDEFAGLERAATGLGAPAPMDTLVSRSSFDVSATQRPREPEREKESSRDHAARIIQKLDLHRKSTATPQLTGMPITGGGIASLISASHIVLPVGPQGPQPLTLDSKATIGGNVPTSSLAPSTLANPPAPTNLSTMAVVVSGERGIGLGRTDRTGGMPGGIMANMWGSTNWGYINRLERGEVNQTQEKPDRQGKPSLAPPATPVIRPPQTPGPNIGASIGAADGIRSTSGSRDPSPGSLVHRKTLSVGDDLATGPKSAPLISGPTKEDYPNYYPLPLKAQDAQFRILFPNVPRAERVVLVFRATWNPNDQQEFPGRVYVTVNEIYFYSHHIGLVLISGVSLASISEVTAAPGRDCDFLFLHFKEARQSDFTRITIKTFLEPLRLLQKRLNYLVRNCSAEQPASIEEVLKTLIKMETEDPGQSPSVGSWEDLQSPNVEGDRDDRPPNRRDLDVKGTIRIDGNLYGETQKPTVAKDVTKFKLPSQPVLYAPQGFGPPAVEKIFDVSAKALFHTMFGDRSAVFQMLYKDRWANRIVQSPWTQPESTHFRRSFTYETFSQPSHSPQIIDYQLIDVLNDHLCYVITDKKAPWHLPYPSSFLLHTKLIITHVSKARCKIAIFTRSDWTSAMPAWKARLIDTQARTEMALDALDLADLVASQVARLGPRTRTNKAVQIFGHIGLARETAPVVDATAIPPLQSTRRLRIRQRSLAGLVLGATRKMMLRGGRRVVEVLLDVLGMLLKGVLQVLSAHTVLVAALVVSLAVNAWTGQREGWRWWRERDAVGFMRRVGVRPDGVMARAVWVRDVEEWAGNTSVVSVDAGDSVGGGSKCVNTFSQLVSAADPAAVGGAELGTSSRGGARQTSKRLQRTRSALGGYRHDLLVALRVVNRVEREVVEAEWEAWLRDEVRRCGQLEVMLSETANGTSNNSKNYGKDERDRLQVAFGDVGGEKEDGLEKWYQEYCGSCQMEWEGLKEFGGKAGTALL</sequence>
<feature type="domain" description="VASt" evidence="8">
    <location>
        <begin position="952"/>
        <end position="1120"/>
    </location>
</feature>
<name>A0A6A6H175_VIRVR</name>
<dbReference type="InterPro" id="IPR031968">
    <property type="entry name" value="VASt"/>
</dbReference>
<dbReference type="InterPro" id="IPR001849">
    <property type="entry name" value="PH_domain"/>
</dbReference>
<dbReference type="SUPFAM" id="SSF103657">
    <property type="entry name" value="BAR/IMD domain-like"/>
    <property type="match status" value="1"/>
</dbReference>
<evidence type="ECO:0000256" key="1">
    <source>
        <dbReference type="ARBA" id="ARBA00004370"/>
    </source>
</evidence>
<keyword evidence="5" id="KW-0175">Coiled coil</keyword>
<feature type="region of interest" description="Disordered" evidence="6">
    <location>
        <begin position="298"/>
        <end position="317"/>
    </location>
</feature>
<feature type="compositionally biased region" description="Basic and acidic residues" evidence="6">
    <location>
        <begin position="897"/>
        <end position="911"/>
    </location>
</feature>
<dbReference type="SMART" id="SM00233">
    <property type="entry name" value="PH"/>
    <property type="match status" value="1"/>
</dbReference>
<feature type="coiled-coil region" evidence="5">
    <location>
        <begin position="137"/>
        <end position="164"/>
    </location>
</feature>
<feature type="region of interest" description="Disordered" evidence="6">
    <location>
        <begin position="877"/>
        <end position="911"/>
    </location>
</feature>
<feature type="region of interest" description="Disordered" evidence="6">
    <location>
        <begin position="643"/>
        <end position="725"/>
    </location>
</feature>
<feature type="compositionally biased region" description="Polar residues" evidence="6">
    <location>
        <begin position="879"/>
        <end position="895"/>
    </location>
</feature>
<dbReference type="OrthoDB" id="10070851at2759"/>
<dbReference type="EMBL" id="ML991828">
    <property type="protein sequence ID" value="KAF2231323.1"/>
    <property type="molecule type" value="Genomic_DNA"/>
</dbReference>
<proteinExistence type="predicted"/>
<feature type="compositionally biased region" description="Polar residues" evidence="6">
    <location>
        <begin position="485"/>
        <end position="496"/>
    </location>
</feature>
<feature type="region of interest" description="Disordered" evidence="6">
    <location>
        <begin position="419"/>
        <end position="439"/>
    </location>
</feature>
<dbReference type="SUPFAM" id="SSF50729">
    <property type="entry name" value="PH domain-like"/>
    <property type="match status" value="1"/>
</dbReference>
<dbReference type="CDD" id="cd13280">
    <property type="entry name" value="PH_SIP3"/>
    <property type="match status" value="1"/>
</dbReference>
<dbReference type="InterPro" id="IPR027267">
    <property type="entry name" value="AH/BAR_dom_sf"/>
</dbReference>